<dbReference type="OrthoDB" id="342131at2759"/>
<dbReference type="GO" id="GO:0007035">
    <property type="term" value="P:vacuolar acidification"/>
    <property type="evidence" value="ECO:0007669"/>
    <property type="project" value="TreeGrafter"/>
</dbReference>
<dbReference type="InterPro" id="IPR052208">
    <property type="entry name" value="DmX-like/RAVE_component"/>
</dbReference>
<dbReference type="PANTHER" id="PTHR13950">
    <property type="entry name" value="RABCONNECTIN-RELATED"/>
    <property type="match status" value="1"/>
</dbReference>
<comment type="caution">
    <text evidence="1">The sequence shown here is derived from an EMBL/GenBank/DDBJ whole genome shotgun (WGS) entry which is preliminary data.</text>
</comment>
<protein>
    <submittedName>
        <fullName evidence="1">Uncharacterized protein</fullName>
    </submittedName>
</protein>
<dbReference type="EMBL" id="JTDF01021144">
    <property type="protein sequence ID" value="KAF8562228.1"/>
    <property type="molecule type" value="Genomic_DNA"/>
</dbReference>
<evidence type="ECO:0000313" key="1">
    <source>
        <dbReference type="EMBL" id="KAF8562228.1"/>
    </source>
</evidence>
<proteinExistence type="predicted"/>
<evidence type="ECO:0000313" key="2">
    <source>
        <dbReference type="Proteomes" id="UP000699462"/>
    </source>
</evidence>
<reference evidence="1 2" key="1">
    <citation type="submission" date="2019-07" db="EMBL/GenBank/DDBJ databases">
        <title>Annotation for the trematode Paragonimus westermani.</title>
        <authorList>
            <person name="Choi Y.-J."/>
        </authorList>
    </citation>
    <scope>NUCLEOTIDE SEQUENCE [LARGE SCALE GENOMIC DNA]</scope>
    <source>
        <strain evidence="1">180907_Pwestermani</strain>
    </source>
</reference>
<dbReference type="SUPFAM" id="SSF50978">
    <property type="entry name" value="WD40 repeat-like"/>
    <property type="match status" value="1"/>
</dbReference>
<dbReference type="PANTHER" id="PTHR13950:SF9">
    <property type="entry name" value="RABCONNECTIN-3A"/>
    <property type="match status" value="1"/>
</dbReference>
<keyword evidence="2" id="KW-1185">Reference proteome</keyword>
<sequence>MRLHQVLTGSCNDKSSHASLGTLNEFNFIAYASGCDVIILNETFMRVQVIPGNKLGNLIVLAVSCSKGNGKIAVANSNGIYIYSPQLSANGSLHSSLSNVSWSLNSHITIQNDSRVACLSWSYEPFLSNRRSGLLSAFNDGSLVVWRPCDDDLGQLDDSLSPSTKFHVGSSSTNSECASIDANSLKDCTNNSCLLEPPLAEGWKSLVIGHVPGVPKLVEFSSDGRYFATLSESSRRSTGDLVPDGVRTSTVLVWFRDLPSFSCGKDPSGLEQEEKWEHVVLSHPVRVISFSWRLCSRYLPPGWMPNVLVTSSEDHVCRLWVEVTNHGSDSLGFPTSKDRYSKSWTYGHTESTATITLPVSHNHVSSTVLTTSETQTSGPVDSCLPTRFTYPLPPTLLHHPVLHQLLELWLVDPFSDAQVSIEFARSNAVNGNDRLALYRRSYPRFALATSLALENPSNPNAELSGR</sequence>
<organism evidence="1 2">
    <name type="scientific">Paragonimus westermani</name>
    <dbReference type="NCBI Taxonomy" id="34504"/>
    <lineage>
        <taxon>Eukaryota</taxon>
        <taxon>Metazoa</taxon>
        <taxon>Spiralia</taxon>
        <taxon>Lophotrochozoa</taxon>
        <taxon>Platyhelminthes</taxon>
        <taxon>Trematoda</taxon>
        <taxon>Digenea</taxon>
        <taxon>Plagiorchiida</taxon>
        <taxon>Troglotremata</taxon>
        <taxon>Troglotrematidae</taxon>
        <taxon>Paragonimus</taxon>
    </lineage>
</organism>
<dbReference type="GO" id="GO:0043291">
    <property type="term" value="C:RAVE complex"/>
    <property type="evidence" value="ECO:0007669"/>
    <property type="project" value="TreeGrafter"/>
</dbReference>
<accession>A0A8T0D667</accession>
<dbReference type="InterPro" id="IPR036322">
    <property type="entry name" value="WD40_repeat_dom_sf"/>
</dbReference>
<name>A0A8T0D667_9TREM</name>
<dbReference type="Proteomes" id="UP000699462">
    <property type="component" value="Unassembled WGS sequence"/>
</dbReference>
<gene>
    <name evidence="1" type="ORF">P879_11224</name>
</gene>
<dbReference type="AlphaFoldDB" id="A0A8T0D667"/>